<evidence type="ECO:0000313" key="1">
    <source>
        <dbReference type="EMBL" id="QQO38621.1"/>
    </source>
</evidence>
<dbReference type="EMBL" id="MW392802">
    <property type="protein sequence ID" value="QQO38621.1"/>
    <property type="molecule type" value="Genomic_DNA"/>
</dbReference>
<gene>
    <name evidence="1" type="ORF">BCPST_003</name>
</gene>
<proteinExistence type="predicted"/>
<protein>
    <submittedName>
        <fullName evidence="1">Uncharacterized protein</fullName>
    </submittedName>
</protein>
<name>A0AAE7TQ56_9CAUD</name>
<accession>A0AAE7TQ56</accession>
<dbReference type="Proteomes" id="UP000828328">
    <property type="component" value="Segment"/>
</dbReference>
<sequence length="52" mass="5774">MKTIANNVKINISGEEVKINILVNNEGNIVLDGIENVTYEMVNDELILSRGE</sequence>
<evidence type="ECO:0000313" key="2">
    <source>
        <dbReference type="Proteomes" id="UP000828328"/>
    </source>
</evidence>
<keyword evidence="2" id="KW-1185">Reference proteome</keyword>
<reference evidence="1" key="1">
    <citation type="submission" date="2020-12" db="EMBL/GenBank/DDBJ databases">
        <authorList>
            <person name="Youbin C."/>
            <person name="Kawngpyo K."/>
        </authorList>
    </citation>
    <scope>NUCLEOTIDE SEQUENCE</scope>
</reference>
<organism evidence="1 2">
    <name type="scientific">Bacillus phage BCPST</name>
    <dbReference type="NCBI Taxonomy" id="2801506"/>
    <lineage>
        <taxon>Viruses</taxon>
        <taxon>Duplodnaviria</taxon>
        <taxon>Heunggongvirae</taxon>
        <taxon>Uroviricota</taxon>
        <taxon>Caudoviricetes</taxon>
        <taxon>Sejongvirinae</taxon>
        <taxon>Yihwangvirus</taxon>
        <taxon>Yihwangvirus BCPST</taxon>
    </lineage>
</organism>